<evidence type="ECO:0000313" key="4">
    <source>
        <dbReference type="RefSeq" id="XP_028026707.1"/>
    </source>
</evidence>
<feature type="compositionally biased region" description="Basic and acidic residues" evidence="1">
    <location>
        <begin position="639"/>
        <end position="650"/>
    </location>
</feature>
<dbReference type="InterPro" id="IPR047579">
    <property type="entry name" value="DD_CABYR_SP17"/>
</dbReference>
<dbReference type="Gene3D" id="1.20.890.10">
    <property type="entry name" value="cAMP-dependent protein kinase regulatory subunit, dimerization-anchoring domain"/>
    <property type="match status" value="1"/>
</dbReference>
<name>A0A6J2JC72_BOMMA</name>
<dbReference type="Proteomes" id="UP000504629">
    <property type="component" value="Unplaced"/>
</dbReference>
<dbReference type="OrthoDB" id="6161835at2759"/>
<proteinExistence type="predicted"/>
<gene>
    <name evidence="4 5" type="primary">LOC114240388</name>
</gene>
<dbReference type="Pfam" id="PF00612">
    <property type="entry name" value="IQ"/>
    <property type="match status" value="2"/>
</dbReference>
<reference evidence="4 5" key="1">
    <citation type="submission" date="2025-04" db="UniProtKB">
        <authorList>
            <consortium name="RefSeq"/>
        </authorList>
    </citation>
    <scope>IDENTIFICATION</scope>
    <source>
        <tissue evidence="4 5">Silk gland</tissue>
    </source>
</reference>
<feature type="compositionally biased region" description="Polar residues" evidence="1">
    <location>
        <begin position="652"/>
        <end position="663"/>
    </location>
</feature>
<evidence type="ECO:0000313" key="3">
    <source>
        <dbReference type="Proteomes" id="UP000504629"/>
    </source>
</evidence>
<dbReference type="RefSeq" id="XP_028026707.1">
    <property type="nucleotide sequence ID" value="XM_028170906.1"/>
</dbReference>
<dbReference type="SUPFAM" id="SSF47391">
    <property type="entry name" value="Dimerization-anchoring domain of cAMP-dependent PK regulatory subunit"/>
    <property type="match status" value="1"/>
</dbReference>
<dbReference type="InterPro" id="IPR000048">
    <property type="entry name" value="IQ_motif_EF-hand-BS"/>
</dbReference>
<feature type="domain" description="RIIa" evidence="2">
    <location>
        <begin position="20"/>
        <end position="57"/>
    </location>
</feature>
<dbReference type="SMART" id="SM00394">
    <property type="entry name" value="RIIa"/>
    <property type="match status" value="1"/>
</dbReference>
<dbReference type="GO" id="GO:0005516">
    <property type="term" value="F:calmodulin binding"/>
    <property type="evidence" value="ECO:0007669"/>
    <property type="project" value="TreeGrafter"/>
</dbReference>
<dbReference type="CDD" id="cd12100">
    <property type="entry name" value="DD_CABYR_SP17"/>
    <property type="match status" value="1"/>
</dbReference>
<dbReference type="RefSeq" id="XP_028026708.1">
    <property type="nucleotide sequence ID" value="XM_028170907.1"/>
</dbReference>
<dbReference type="SMART" id="SM00015">
    <property type="entry name" value="IQ"/>
    <property type="match status" value="2"/>
</dbReference>
<protein>
    <submittedName>
        <fullName evidence="4 5">Uncharacterized protein LOC114240388 isoform X1</fullName>
    </submittedName>
</protein>
<dbReference type="PANTHER" id="PTHR10699">
    <property type="entry name" value="NEUROMODULIN"/>
    <property type="match status" value="1"/>
</dbReference>
<feature type="region of interest" description="Disordered" evidence="1">
    <location>
        <begin position="619"/>
        <end position="665"/>
    </location>
</feature>
<dbReference type="PANTHER" id="PTHR10699:SF11">
    <property type="entry name" value="IGLOO, ISOFORM A"/>
    <property type="match status" value="1"/>
</dbReference>
<evidence type="ECO:0000313" key="5">
    <source>
        <dbReference type="RefSeq" id="XP_028026708.1"/>
    </source>
</evidence>
<accession>A0A6J2JC72</accession>
<dbReference type="Gene3D" id="1.20.5.190">
    <property type="match status" value="1"/>
</dbReference>
<dbReference type="Pfam" id="PF02197">
    <property type="entry name" value="RIIa"/>
    <property type="match status" value="1"/>
</dbReference>
<organism evidence="3 4">
    <name type="scientific">Bombyx mandarina</name>
    <name type="common">Wild silk moth</name>
    <name type="synonym">Wild silkworm</name>
    <dbReference type="NCBI Taxonomy" id="7092"/>
    <lineage>
        <taxon>Eukaryota</taxon>
        <taxon>Metazoa</taxon>
        <taxon>Ecdysozoa</taxon>
        <taxon>Arthropoda</taxon>
        <taxon>Hexapoda</taxon>
        <taxon>Insecta</taxon>
        <taxon>Pterygota</taxon>
        <taxon>Neoptera</taxon>
        <taxon>Endopterygota</taxon>
        <taxon>Lepidoptera</taxon>
        <taxon>Glossata</taxon>
        <taxon>Ditrysia</taxon>
        <taxon>Bombycoidea</taxon>
        <taxon>Bombycidae</taxon>
        <taxon>Bombycinae</taxon>
        <taxon>Bombyx</taxon>
    </lineage>
</organism>
<keyword evidence="3" id="KW-1185">Reference proteome</keyword>
<dbReference type="KEGG" id="bman:114240388"/>
<dbReference type="AlphaFoldDB" id="A0A6J2JC72"/>
<dbReference type="PROSITE" id="PS50096">
    <property type="entry name" value="IQ"/>
    <property type="match status" value="1"/>
</dbReference>
<evidence type="ECO:0000256" key="1">
    <source>
        <dbReference type="SAM" id="MobiDB-lite"/>
    </source>
</evidence>
<dbReference type="GeneID" id="114240388"/>
<dbReference type="CDD" id="cd23767">
    <property type="entry name" value="IQCD"/>
    <property type="match status" value="1"/>
</dbReference>
<evidence type="ECO:0000259" key="2">
    <source>
        <dbReference type="SMART" id="SM00394"/>
    </source>
</evidence>
<sequence length="809" mass="89934">MRVTGSRAYSRTTPVPKMPSGLVELMEDLSKEVLKNNPENIYDFCAAHMSKLLEIRNGTSIVKNVISLNDKIQIVQEKMRQKAHERRQRYDKASEKTEKIIIDKNFSESVTPSSIEEKPLPTKAECVVLSSPIPHDDELISVENSKKEILHETISGSVNNKVNEKPTKIKSDDINVDSSNKEIISQLSVLNCEKKIYEIEGDNLDTTNALGKDDENGENEPSHKLTSDIVSSKHSNDKAEMQSMNQITCEMKELDKEVKMEIPKTQDEFKQSECANKMAEVVVPVTTNIEDVCGQENRSKEVPNDNSKVPGTELSDADTIIEGESSTNISKEGNESHQVINAITESEQKTIISEDTCDTNSEKINLSENYNITVENEIPNAALEKNSIIDSSTTNELQSHENLSAVKENDDSIESKIHKILEEPTDRTDTVTHFESEAMKDNTSHVDIVEPNTSMDLETAAITIQKVFRSFLFKSRASTCDSHDGTNSLEDDSEKKELNEFSNLNIVKDRRGIGLTRMDTVLQTVNEEKSLSLSTDDSSTLSSAATIIQAHVRGFLVRNKFKSNNTLSSNSVPNSDISARHDNETEAQKCKTVLNIHIVPDGAVSNLSRDESILTSMELSLDGSPPSSVNLHPLGYNKSEPRKQLKREDAIQSVSPPSNNSGKLSEDVDSVKEILINEVNANNSSGQSTEDLTIENNEEHNQQFKINKDVEECSILAENVVKDAVHGKVINGQDNPTETKKGNILKKMTSDEMDVVTPFVNSVKKNESTSLLNSGELHDAVLPTKVLRNDTSVVREFKAVLVYFILWDK</sequence>
<feature type="region of interest" description="Disordered" evidence="1">
    <location>
        <begin position="206"/>
        <end position="241"/>
    </location>
</feature>
<dbReference type="InterPro" id="IPR003117">
    <property type="entry name" value="cAMP_dep_PK_reg_su_I/II_a/b"/>
</dbReference>